<comment type="caution">
    <text evidence="1">The sequence shown here is derived from an EMBL/GenBank/DDBJ whole genome shotgun (WGS) entry which is preliminary data.</text>
</comment>
<evidence type="ECO:0000313" key="1">
    <source>
        <dbReference type="EMBL" id="KAF9326062.1"/>
    </source>
</evidence>
<keyword evidence="2" id="KW-1185">Reference proteome</keyword>
<name>A0A9P5SFE4_9FUNG</name>
<sequence>MPCIQTKRADLQNQAVFYEDNFIYKTIMLKYLAAMLLELVVGPSIEDWKNYWKADPPMIGAREVDDLFKTTAATDRLNPLTLLLSAAKPRTPLEAWTDQVA</sequence>
<dbReference type="AlphaFoldDB" id="A0A9P5SFE4"/>
<proteinExistence type="predicted"/>
<organism evidence="1 2">
    <name type="scientific">Podila minutissima</name>
    <dbReference type="NCBI Taxonomy" id="64525"/>
    <lineage>
        <taxon>Eukaryota</taxon>
        <taxon>Fungi</taxon>
        <taxon>Fungi incertae sedis</taxon>
        <taxon>Mucoromycota</taxon>
        <taxon>Mortierellomycotina</taxon>
        <taxon>Mortierellomycetes</taxon>
        <taxon>Mortierellales</taxon>
        <taxon>Mortierellaceae</taxon>
        <taxon>Podila</taxon>
    </lineage>
</organism>
<gene>
    <name evidence="1" type="ORF">BG006_010491</name>
</gene>
<dbReference type="EMBL" id="JAAAUY010000831">
    <property type="protein sequence ID" value="KAF9326062.1"/>
    <property type="molecule type" value="Genomic_DNA"/>
</dbReference>
<protein>
    <submittedName>
        <fullName evidence="1">Uncharacterized protein</fullName>
    </submittedName>
</protein>
<accession>A0A9P5SFE4</accession>
<dbReference type="Proteomes" id="UP000696485">
    <property type="component" value="Unassembled WGS sequence"/>
</dbReference>
<evidence type="ECO:0000313" key="2">
    <source>
        <dbReference type="Proteomes" id="UP000696485"/>
    </source>
</evidence>
<reference evidence="1" key="1">
    <citation type="journal article" date="2020" name="Fungal Divers.">
        <title>Resolving the Mortierellaceae phylogeny through synthesis of multi-gene phylogenetics and phylogenomics.</title>
        <authorList>
            <person name="Vandepol N."/>
            <person name="Liber J."/>
            <person name="Desiro A."/>
            <person name="Na H."/>
            <person name="Kennedy M."/>
            <person name="Barry K."/>
            <person name="Grigoriev I.V."/>
            <person name="Miller A.N."/>
            <person name="O'Donnell K."/>
            <person name="Stajich J.E."/>
            <person name="Bonito G."/>
        </authorList>
    </citation>
    <scope>NUCLEOTIDE SEQUENCE</scope>
    <source>
        <strain evidence="1">NVP1</strain>
    </source>
</reference>